<proteinExistence type="predicted"/>
<accession>A0A232EII9</accession>
<dbReference type="AlphaFoldDB" id="A0A232EII9"/>
<evidence type="ECO:0000256" key="1">
    <source>
        <dbReference type="SAM" id="MobiDB-lite"/>
    </source>
</evidence>
<evidence type="ECO:0000313" key="2">
    <source>
        <dbReference type="EMBL" id="OXU18165.1"/>
    </source>
</evidence>
<dbReference type="Proteomes" id="UP000215335">
    <property type="component" value="Unassembled WGS sequence"/>
</dbReference>
<feature type="non-terminal residue" evidence="2">
    <location>
        <position position="1"/>
    </location>
</feature>
<name>A0A232EII9_9HYME</name>
<protein>
    <submittedName>
        <fullName evidence="2">Uncharacterized protein</fullName>
    </submittedName>
</protein>
<organism evidence="2 3">
    <name type="scientific">Trichomalopsis sarcophagae</name>
    <dbReference type="NCBI Taxonomy" id="543379"/>
    <lineage>
        <taxon>Eukaryota</taxon>
        <taxon>Metazoa</taxon>
        <taxon>Ecdysozoa</taxon>
        <taxon>Arthropoda</taxon>
        <taxon>Hexapoda</taxon>
        <taxon>Insecta</taxon>
        <taxon>Pterygota</taxon>
        <taxon>Neoptera</taxon>
        <taxon>Endopterygota</taxon>
        <taxon>Hymenoptera</taxon>
        <taxon>Apocrita</taxon>
        <taxon>Proctotrupomorpha</taxon>
        <taxon>Chalcidoidea</taxon>
        <taxon>Pteromalidae</taxon>
        <taxon>Pteromalinae</taxon>
        <taxon>Trichomalopsis</taxon>
    </lineage>
</organism>
<evidence type="ECO:0000313" key="3">
    <source>
        <dbReference type="Proteomes" id="UP000215335"/>
    </source>
</evidence>
<reference evidence="2 3" key="1">
    <citation type="journal article" date="2017" name="Curr. Biol.">
        <title>The Evolution of Venom by Co-option of Single-Copy Genes.</title>
        <authorList>
            <person name="Martinson E.O."/>
            <person name="Mrinalini"/>
            <person name="Kelkar Y.D."/>
            <person name="Chang C.H."/>
            <person name="Werren J.H."/>
        </authorList>
    </citation>
    <scope>NUCLEOTIDE SEQUENCE [LARGE SCALE GENOMIC DNA]</scope>
    <source>
        <strain evidence="2 3">Alberta</strain>
        <tissue evidence="2">Whole body</tissue>
    </source>
</reference>
<dbReference type="EMBL" id="NNAY01004233">
    <property type="protein sequence ID" value="OXU18165.1"/>
    <property type="molecule type" value="Genomic_DNA"/>
</dbReference>
<keyword evidence="3" id="KW-1185">Reference proteome</keyword>
<comment type="caution">
    <text evidence="2">The sequence shown here is derived from an EMBL/GenBank/DDBJ whole genome shotgun (WGS) entry which is preliminary data.</text>
</comment>
<gene>
    <name evidence="2" type="ORF">TSAR_010327</name>
</gene>
<sequence>QSRGLSIRAAQSRSSHSIVRKSIILPPTRKIHLERLYTRTGVYYIHSLAIEEVGALRRRGEREGEGNARESRERAGEGSAFHRQCHVFLIPVLLLFAAAAAASSKKNNNARVTSGG</sequence>
<feature type="region of interest" description="Disordered" evidence="1">
    <location>
        <begin position="58"/>
        <end position="78"/>
    </location>
</feature>
<feature type="compositionally biased region" description="Basic and acidic residues" evidence="1">
    <location>
        <begin position="58"/>
        <end position="76"/>
    </location>
</feature>